<evidence type="ECO:0000313" key="7">
    <source>
        <dbReference type="EMBL" id="KAL2810767.1"/>
    </source>
</evidence>
<dbReference type="PROSITE" id="PS51471">
    <property type="entry name" value="FE2OG_OXY"/>
    <property type="match status" value="1"/>
</dbReference>
<evidence type="ECO:0000256" key="3">
    <source>
        <dbReference type="ARBA" id="ARBA00022840"/>
    </source>
</evidence>
<feature type="domain" description="Fe2OG dioxygenase" evidence="6">
    <location>
        <begin position="190"/>
        <end position="295"/>
    </location>
</feature>
<gene>
    <name evidence="7" type="ORF">BJX63DRAFT_422859</name>
</gene>
<dbReference type="InterPro" id="IPR026992">
    <property type="entry name" value="DIOX_N"/>
</dbReference>
<dbReference type="Pfam" id="PF14226">
    <property type="entry name" value="DIOX_N"/>
    <property type="match status" value="1"/>
</dbReference>
<evidence type="ECO:0000259" key="6">
    <source>
        <dbReference type="PROSITE" id="PS51471"/>
    </source>
</evidence>
<organism evidence="7 8">
    <name type="scientific">Aspergillus granulosus</name>
    <dbReference type="NCBI Taxonomy" id="176169"/>
    <lineage>
        <taxon>Eukaryota</taxon>
        <taxon>Fungi</taxon>
        <taxon>Dikarya</taxon>
        <taxon>Ascomycota</taxon>
        <taxon>Pezizomycotina</taxon>
        <taxon>Eurotiomycetes</taxon>
        <taxon>Eurotiomycetidae</taxon>
        <taxon>Eurotiales</taxon>
        <taxon>Aspergillaceae</taxon>
        <taxon>Aspergillus</taxon>
        <taxon>Aspergillus subgen. Nidulantes</taxon>
    </lineage>
</organism>
<dbReference type="InterPro" id="IPR044861">
    <property type="entry name" value="IPNS-like_FE2OG_OXY"/>
</dbReference>
<evidence type="ECO:0000313" key="8">
    <source>
        <dbReference type="Proteomes" id="UP001610334"/>
    </source>
</evidence>
<dbReference type="PANTHER" id="PTHR10799">
    <property type="entry name" value="SNF2/RAD54 HELICASE FAMILY"/>
    <property type="match status" value="1"/>
</dbReference>
<keyword evidence="1" id="KW-0547">Nucleotide-binding</keyword>
<dbReference type="Gene3D" id="3.40.50.300">
    <property type="entry name" value="P-loop containing nucleotide triphosphate hydrolases"/>
    <property type="match status" value="1"/>
</dbReference>
<reference evidence="7 8" key="1">
    <citation type="submission" date="2024-07" db="EMBL/GenBank/DDBJ databases">
        <title>Section-level genome sequencing and comparative genomics of Aspergillus sections Usti and Cavernicolus.</title>
        <authorList>
            <consortium name="Lawrence Berkeley National Laboratory"/>
            <person name="Nybo J.L."/>
            <person name="Vesth T.C."/>
            <person name="Theobald S."/>
            <person name="Frisvad J.C."/>
            <person name="Larsen T.O."/>
            <person name="Kjaerboelling I."/>
            <person name="Rothschild-Mancinelli K."/>
            <person name="Lyhne E.K."/>
            <person name="Kogle M.E."/>
            <person name="Barry K."/>
            <person name="Clum A."/>
            <person name="Na H."/>
            <person name="Ledsgaard L."/>
            <person name="Lin J."/>
            <person name="Lipzen A."/>
            <person name="Kuo A."/>
            <person name="Riley R."/>
            <person name="Mondo S."/>
            <person name="Labutti K."/>
            <person name="Haridas S."/>
            <person name="Pangalinan J."/>
            <person name="Salamov A.A."/>
            <person name="Simmons B.A."/>
            <person name="Magnuson J.K."/>
            <person name="Chen J."/>
            <person name="Drula E."/>
            <person name="Henrissat B."/>
            <person name="Wiebenga A."/>
            <person name="Lubbers R.J."/>
            <person name="Gomes A.C."/>
            <person name="Makela M.R."/>
            <person name="Stajich J."/>
            <person name="Grigoriev I.V."/>
            <person name="Mortensen U.H."/>
            <person name="De Vries R.P."/>
            <person name="Baker S.E."/>
            <person name="Andersen M.R."/>
        </authorList>
    </citation>
    <scope>NUCLEOTIDE SEQUENCE [LARGE SCALE GENOMIC DNA]</scope>
    <source>
        <strain evidence="7 8">CBS 588.65</strain>
    </source>
</reference>
<dbReference type="Proteomes" id="UP001610334">
    <property type="component" value="Unassembled WGS sequence"/>
</dbReference>
<dbReference type="InterPro" id="IPR001650">
    <property type="entry name" value="Helicase_C-like"/>
</dbReference>
<dbReference type="InterPro" id="IPR005123">
    <property type="entry name" value="Oxoglu/Fe-dep_dioxygenase_dom"/>
</dbReference>
<keyword evidence="3" id="KW-0067">ATP-binding</keyword>
<dbReference type="SMART" id="SM00490">
    <property type="entry name" value="HELICc"/>
    <property type="match status" value="1"/>
</dbReference>
<protein>
    <submittedName>
        <fullName evidence="7">Uncharacterized protein</fullName>
    </submittedName>
</protein>
<name>A0ABR4H5S8_9EURO</name>
<feature type="domain" description="Helicase C-terminal" evidence="5">
    <location>
        <begin position="713"/>
        <end position="874"/>
    </location>
</feature>
<keyword evidence="4" id="KW-0812">Transmembrane</keyword>
<evidence type="ECO:0000256" key="4">
    <source>
        <dbReference type="SAM" id="Phobius"/>
    </source>
</evidence>
<evidence type="ECO:0000256" key="2">
    <source>
        <dbReference type="ARBA" id="ARBA00022801"/>
    </source>
</evidence>
<feature type="transmembrane region" description="Helical" evidence="4">
    <location>
        <begin position="361"/>
        <end position="389"/>
    </location>
</feature>
<dbReference type="InterPro" id="IPR049730">
    <property type="entry name" value="SNF2/RAD54-like_C"/>
</dbReference>
<dbReference type="SUPFAM" id="SSF52540">
    <property type="entry name" value="P-loop containing nucleoside triphosphate hydrolases"/>
    <property type="match status" value="2"/>
</dbReference>
<dbReference type="InterPro" id="IPR000330">
    <property type="entry name" value="SNF2_N"/>
</dbReference>
<sequence length="1027" mass="116074">MAPNTDQDTTFAGLPPFPDDIPTAPLLRLSLKKLMERDEVETRRLNTASEELGFFYLNLRDADQVSDMLADVEELFQIGLRVFDLPLEEKLKYDLSSQSSYFGYKAQGAAIVDRQGNLDRNEFYNVSKDDIMGITESLPAPEILKNNRQILNSFIKSSHSIVTLILGLLNEGLGLPESTLTNLHRLEAVSGDQVRFIKAPPQPVDDRRTALGEHTDFGSVTILFNRLGGLQVLPPGADAEWVYVRPLPGHAIVNLGDAMVKFTNGLLRSNIHRVVSPPGEQADCTRYSLVYFSRPEDDVPLKRLEGSSRIPALDDGVIEEDINSKDWIIRRALGPRVNVPGIDYEKSAGTEVLSRRLKAVLVFYVFIPISAIISMSFSPSAFFQAILYFRLSSSTSSLFTSLLFLLRSIIPAGYAPSENLEAIARRRLTFLKANQDLIQPLVGNALYDSFASNTDSRASRVRPYVLVGTQPSGLRANLKHYQLEGLSWLLYLRNNGVGGILGDDMGLGKTLQTLAVFQHMKNHEAYRGHNTPIQNDLTELWSILRWLYPEIFIPSTWQRFEDAFSLKKGVCDADFLDSLTKFLAVVMLRRTKGTCEIGLNIPEKNQTIISVPLTDLQLGLYYKILTGVENSSAQEVEGLMDLTIDEWESHGTAASQKKSRISTNILMELRKKHVHSLLKCSIHPYLLTDAIPENYHLGQHVTQSSGKFIILQKMIRQFVIIETRKVVIFSGFDQALNLCEDLLQLEKERAPFNYVRLDGSTTSAWRNLSVFLFQNDPQCKVFLLSIRAGGEGLNLVSSSTVIFLDDDWNPQVMRQAESRVHRLGQTEPVHIYRLHSRGTVEDQMRRRLSKKAYLSDIVMQNPLHNSERLPRNLDFLDTSKKQAWLERAERVKTNIFNGEQIDTSSRSFSLYEETVIRVSKASRRIGKSRVVMVGEWEVSKESIEAASRPASQVGRLLLSCLRCPRAYCERCLDWRKTTFIGNDTEEQSCEYLPTSTFYIICAACQVPARKRQLGMMEIDTTKRIKHC</sequence>
<dbReference type="SUPFAM" id="SSF51197">
    <property type="entry name" value="Clavaminate synthase-like"/>
    <property type="match status" value="1"/>
</dbReference>
<dbReference type="CDD" id="cd18793">
    <property type="entry name" value="SF2_C_SNF"/>
    <property type="match status" value="1"/>
</dbReference>
<evidence type="ECO:0000256" key="1">
    <source>
        <dbReference type="ARBA" id="ARBA00022741"/>
    </source>
</evidence>
<dbReference type="Pfam" id="PF00271">
    <property type="entry name" value="Helicase_C"/>
    <property type="match status" value="1"/>
</dbReference>
<keyword evidence="8" id="KW-1185">Reference proteome</keyword>
<evidence type="ECO:0000259" key="5">
    <source>
        <dbReference type="PROSITE" id="PS51194"/>
    </source>
</evidence>
<dbReference type="EMBL" id="JBFXLT010000067">
    <property type="protein sequence ID" value="KAL2810767.1"/>
    <property type="molecule type" value="Genomic_DNA"/>
</dbReference>
<dbReference type="InterPro" id="IPR038718">
    <property type="entry name" value="SNF2-like_sf"/>
</dbReference>
<keyword evidence="4" id="KW-0472">Membrane</keyword>
<dbReference type="Pfam" id="PF03171">
    <property type="entry name" value="2OG-FeII_Oxy"/>
    <property type="match status" value="1"/>
</dbReference>
<keyword evidence="4" id="KW-1133">Transmembrane helix</keyword>
<dbReference type="Gene3D" id="2.60.120.330">
    <property type="entry name" value="B-lactam Antibiotic, Isopenicillin N Synthase, Chain"/>
    <property type="match status" value="1"/>
</dbReference>
<dbReference type="InterPro" id="IPR027443">
    <property type="entry name" value="IPNS-like_sf"/>
</dbReference>
<dbReference type="InterPro" id="IPR027417">
    <property type="entry name" value="P-loop_NTPase"/>
</dbReference>
<comment type="caution">
    <text evidence="7">The sequence shown here is derived from an EMBL/GenBank/DDBJ whole genome shotgun (WGS) entry which is preliminary data.</text>
</comment>
<dbReference type="Pfam" id="PF00176">
    <property type="entry name" value="SNF2-rel_dom"/>
    <property type="match status" value="2"/>
</dbReference>
<dbReference type="PROSITE" id="PS51194">
    <property type="entry name" value="HELICASE_CTER"/>
    <property type="match status" value="1"/>
</dbReference>
<dbReference type="Gene3D" id="3.40.50.10810">
    <property type="entry name" value="Tandem AAA-ATPase domain"/>
    <property type="match status" value="2"/>
</dbReference>
<accession>A0ABR4H5S8</accession>
<proteinExistence type="predicted"/>
<keyword evidence="2" id="KW-0378">Hydrolase</keyword>